<reference evidence="1 2" key="1">
    <citation type="submission" date="2019-06" db="EMBL/GenBank/DDBJ databases">
        <title>A distant relative of Phikzvirus genus phages from a therapeutic phage collection.</title>
        <authorList>
            <person name="Hejnowicz M.S."/>
            <person name="Dabrowski K."/>
            <person name="Gawor J."/>
            <person name="Weber-Dabrowska B."/>
            <person name="Gromadka R."/>
            <person name="Lobocka M.B."/>
        </authorList>
    </citation>
    <scope>NUCLEOTIDE SEQUENCE [LARGE SCALE GENOMIC DNA]</scope>
</reference>
<keyword evidence="2" id="KW-1185">Reference proteome</keyword>
<dbReference type="GeneID" id="77937123"/>
<dbReference type="RefSeq" id="YP_010661113.1">
    <property type="nucleotide sequence ID" value="NC_070882.1"/>
</dbReference>
<dbReference type="KEGG" id="vg:77937123"/>
<organism evidence="1 2">
    <name type="scientific">Pseudomonas phage vB_PaeM_PS119XW</name>
    <dbReference type="NCBI Taxonomy" id="2601632"/>
    <lineage>
        <taxon>Viruses</taxon>
        <taxon>Duplodnaviria</taxon>
        <taxon>Heunggongvirae</taxon>
        <taxon>Uroviricota</taxon>
        <taxon>Caudoviricetes</taxon>
        <taxon>Chimalliviridae</taxon>
        <taxon>Pawinskivirus</taxon>
        <taxon>Pawinskivirus PS119XW</taxon>
    </lineage>
</organism>
<dbReference type="EMBL" id="MN103543">
    <property type="protein sequence ID" value="QEM42102.1"/>
    <property type="molecule type" value="Genomic_DNA"/>
</dbReference>
<evidence type="ECO:0000313" key="2">
    <source>
        <dbReference type="Proteomes" id="UP000322144"/>
    </source>
</evidence>
<proteinExistence type="predicted"/>
<accession>A0A5C1K862</accession>
<evidence type="ECO:0000313" key="1">
    <source>
        <dbReference type="EMBL" id="QEM42102.1"/>
    </source>
</evidence>
<sequence length="86" mass="9715">MAFACCNAVYMNYINHDSSFNIDVLRKIFGVVDDIIQKERTDELAVWHAKKHDVPVAKATFVIIGGVEQELCTCDCHKHDGLNVLH</sequence>
<name>A0A5C1K862_9CAUD</name>
<protein>
    <submittedName>
        <fullName evidence="1">Uncharacterized protein</fullName>
    </submittedName>
</protein>
<dbReference type="Proteomes" id="UP000322144">
    <property type="component" value="Segment"/>
</dbReference>